<feature type="coiled-coil region" evidence="1">
    <location>
        <begin position="194"/>
        <end position="236"/>
    </location>
</feature>
<keyword evidence="1" id="KW-0175">Coiled coil</keyword>
<dbReference type="Gene3D" id="1.20.5.1230">
    <property type="entry name" value="Apolipoprotein A-I"/>
    <property type="match status" value="1"/>
</dbReference>
<dbReference type="eggNOG" id="ENOG502T0NE">
    <property type="taxonomic scope" value="Eukaryota"/>
</dbReference>
<evidence type="ECO:0000313" key="3">
    <source>
        <dbReference type="EMBL" id="EAW13486.1"/>
    </source>
</evidence>
<accession>A1C9G2</accession>
<gene>
    <name evidence="3" type="ORF">ACLA_055340</name>
</gene>
<dbReference type="SUPFAM" id="SSF58113">
    <property type="entry name" value="Apolipoprotein A-I"/>
    <property type="match status" value="1"/>
</dbReference>
<evidence type="ECO:0000256" key="2">
    <source>
        <dbReference type="SAM" id="MobiDB-lite"/>
    </source>
</evidence>
<name>A1C9G2_ASPCL</name>
<dbReference type="Proteomes" id="UP000006701">
    <property type="component" value="Unassembled WGS sequence"/>
</dbReference>
<sequence>MIALKCNCKSLVAQCANSWPCVLENPEIKLVKVLESGIKLTAPSIPSTDRISHRSEYAKYSLPVTVLNSPNFSHASSHGHTECEKLALLENELCGVSDDLIRELLIRSGRQHLLAIPKDVNCDLPCVFKKVTFAEVEMIEHRLKCYVDEMIERRLESHILNEIVDSAVSECRDQIYDKCKTNEAEFHEQVDDGNSEVRNTANEYMDEIEEQAQRYMHEIEEQAQQYMKDIEDQGIKFEMSAKKKVTKLKQWFNFSTQSLLDSKSSPSHELGTNARRGSI</sequence>
<dbReference type="AlphaFoldDB" id="A1C9G2"/>
<keyword evidence="4" id="KW-1185">Reference proteome</keyword>
<protein>
    <submittedName>
        <fullName evidence="3">Uncharacterized protein</fullName>
    </submittedName>
</protein>
<proteinExistence type="predicted"/>
<dbReference type="OMA" id="NTANEYM"/>
<organism evidence="3 4">
    <name type="scientific">Aspergillus clavatus (strain ATCC 1007 / CBS 513.65 / DSM 816 / NCTC 3887 / NRRL 1 / QM 1276 / 107)</name>
    <dbReference type="NCBI Taxonomy" id="344612"/>
    <lineage>
        <taxon>Eukaryota</taxon>
        <taxon>Fungi</taxon>
        <taxon>Dikarya</taxon>
        <taxon>Ascomycota</taxon>
        <taxon>Pezizomycotina</taxon>
        <taxon>Eurotiomycetes</taxon>
        <taxon>Eurotiomycetidae</taxon>
        <taxon>Eurotiales</taxon>
        <taxon>Aspergillaceae</taxon>
        <taxon>Aspergillus</taxon>
        <taxon>Aspergillus subgen. Fumigati</taxon>
    </lineage>
</organism>
<dbReference type="GeneID" id="4707134"/>
<reference evidence="3 4" key="1">
    <citation type="journal article" date="2008" name="PLoS Genet.">
        <title>Genomic islands in the pathogenic filamentous fungus Aspergillus fumigatus.</title>
        <authorList>
            <person name="Fedorova N.D."/>
            <person name="Khaldi N."/>
            <person name="Joardar V.S."/>
            <person name="Maiti R."/>
            <person name="Amedeo P."/>
            <person name="Anderson M.J."/>
            <person name="Crabtree J."/>
            <person name="Silva J.C."/>
            <person name="Badger J.H."/>
            <person name="Albarraq A."/>
            <person name="Angiuoli S."/>
            <person name="Bussey H."/>
            <person name="Bowyer P."/>
            <person name="Cotty P.J."/>
            <person name="Dyer P.S."/>
            <person name="Egan A."/>
            <person name="Galens K."/>
            <person name="Fraser-Liggett C.M."/>
            <person name="Haas B.J."/>
            <person name="Inman J.M."/>
            <person name="Kent R."/>
            <person name="Lemieux S."/>
            <person name="Malavazi I."/>
            <person name="Orvis J."/>
            <person name="Roemer T."/>
            <person name="Ronning C.M."/>
            <person name="Sundaram J.P."/>
            <person name="Sutton G."/>
            <person name="Turner G."/>
            <person name="Venter J.C."/>
            <person name="White O.R."/>
            <person name="Whitty B.R."/>
            <person name="Youngman P."/>
            <person name="Wolfe K.H."/>
            <person name="Goldman G.H."/>
            <person name="Wortman J.R."/>
            <person name="Jiang B."/>
            <person name="Denning D.W."/>
            <person name="Nierman W.C."/>
        </authorList>
    </citation>
    <scope>NUCLEOTIDE SEQUENCE [LARGE SCALE GENOMIC DNA]</scope>
    <source>
        <strain evidence="4">ATCC 1007 / CBS 513.65 / DSM 816 / NCTC 3887 / NRRL 1</strain>
    </source>
</reference>
<dbReference type="OrthoDB" id="3891782at2759"/>
<feature type="region of interest" description="Disordered" evidence="2">
    <location>
        <begin position="260"/>
        <end position="279"/>
    </location>
</feature>
<dbReference type="RefSeq" id="XP_001274912.1">
    <property type="nucleotide sequence ID" value="XM_001274911.1"/>
</dbReference>
<evidence type="ECO:0000313" key="4">
    <source>
        <dbReference type="Proteomes" id="UP000006701"/>
    </source>
</evidence>
<dbReference type="KEGG" id="act:ACLA_055340"/>
<dbReference type="HOGENOM" id="CLU_997397_0_0_1"/>
<dbReference type="EMBL" id="DS027048">
    <property type="protein sequence ID" value="EAW13486.1"/>
    <property type="molecule type" value="Genomic_DNA"/>
</dbReference>
<dbReference type="VEuPathDB" id="FungiDB:ACLA_055340"/>
<evidence type="ECO:0000256" key="1">
    <source>
        <dbReference type="SAM" id="Coils"/>
    </source>
</evidence>